<proteinExistence type="predicted"/>
<organism evidence="1">
    <name type="scientific">marine metagenome</name>
    <dbReference type="NCBI Taxonomy" id="408172"/>
    <lineage>
        <taxon>unclassified sequences</taxon>
        <taxon>metagenomes</taxon>
        <taxon>ecological metagenomes</taxon>
    </lineage>
</organism>
<reference evidence="1" key="1">
    <citation type="submission" date="2018-05" db="EMBL/GenBank/DDBJ databases">
        <authorList>
            <person name="Lanie J.A."/>
            <person name="Ng W.-L."/>
            <person name="Kazmierczak K.M."/>
            <person name="Andrzejewski T.M."/>
            <person name="Davidsen T.M."/>
            <person name="Wayne K.J."/>
            <person name="Tettelin H."/>
            <person name="Glass J.I."/>
            <person name="Rusch D."/>
            <person name="Podicherti R."/>
            <person name="Tsui H.-C.T."/>
            <person name="Winkler M.E."/>
        </authorList>
    </citation>
    <scope>NUCLEOTIDE SEQUENCE</scope>
</reference>
<sequence length="199" mass="21973">MPLATGVEPLTLADGTVINPANGAVVVDDSEDLIEVPSMRQMQREYVMTRRRVRDLPVPPDKMNTISMVLCYSLLGISDEDIAAVLSLEEAQVGKMRMSDTFREIREEVVHSIIENDAESVRSMISQAGTLAATRVVEGLNSPNEVTRISSAKDLLDRGGHRPADVIEHKHKVEGGLKIEYVTKEENDIPIIDITPKEI</sequence>
<accession>A0A382GWD6</accession>
<gene>
    <name evidence="1" type="ORF">METZ01_LOCUS232242</name>
</gene>
<protein>
    <submittedName>
        <fullName evidence="1">Uncharacterized protein</fullName>
    </submittedName>
</protein>
<dbReference type="EMBL" id="UINC01057813">
    <property type="protein sequence ID" value="SVB79388.1"/>
    <property type="molecule type" value="Genomic_DNA"/>
</dbReference>
<name>A0A382GWD6_9ZZZZ</name>
<evidence type="ECO:0000313" key="1">
    <source>
        <dbReference type="EMBL" id="SVB79388.1"/>
    </source>
</evidence>
<dbReference type="AlphaFoldDB" id="A0A382GWD6"/>